<proteinExistence type="inferred from homology"/>
<evidence type="ECO:0000256" key="1">
    <source>
        <dbReference type="ARBA" id="ARBA00001353"/>
    </source>
</evidence>
<dbReference type="CDD" id="cd00534">
    <property type="entry name" value="DHNA_DHNTPE"/>
    <property type="match status" value="1"/>
</dbReference>
<sequence length="119" mass="13470">MDKINVKDMEFYGYHGVFPEETKLGQRFRVSLSLEMDLSKAGRSDDIDDSVNYGEVYSLCKEVVEGKPYKLLEALAETLADRILGDFPKVENCTIEVIKPDPPIPGHYRSVSVEITRGR</sequence>
<comment type="similarity">
    <text evidence="3 6">Belongs to the DHNA family.</text>
</comment>
<comment type="pathway">
    <text evidence="2 6">Cofactor biosynthesis; tetrahydrofolate biosynthesis; 2-amino-4-hydroxy-6-hydroxymethyl-7,8-dihydropteridine diphosphate from 7,8-dihydroneopterin triphosphate: step 3/4.</text>
</comment>
<comment type="caution">
    <text evidence="8">The sequence shown here is derived from an EMBL/GenBank/DDBJ whole genome shotgun (WGS) entry which is preliminary data.</text>
</comment>
<dbReference type="NCBIfam" id="TIGR00525">
    <property type="entry name" value="folB"/>
    <property type="match status" value="1"/>
</dbReference>
<dbReference type="Proteomes" id="UP000323317">
    <property type="component" value="Unassembled WGS sequence"/>
</dbReference>
<dbReference type="SUPFAM" id="SSF55620">
    <property type="entry name" value="Tetrahydrobiopterin biosynthesis enzymes-like"/>
    <property type="match status" value="1"/>
</dbReference>
<dbReference type="GO" id="GO:0005737">
    <property type="term" value="C:cytoplasm"/>
    <property type="evidence" value="ECO:0007669"/>
    <property type="project" value="TreeGrafter"/>
</dbReference>
<dbReference type="EC" id="4.1.2.25" evidence="6"/>
<dbReference type="UniPathway" id="UPA00077">
    <property type="reaction ID" value="UER00154"/>
</dbReference>
<reference evidence="8 9" key="1">
    <citation type="submission" date="2019-08" db="EMBL/GenBank/DDBJ databases">
        <title>Bacillus genomes from the desert of Cuatro Cienegas, Coahuila.</title>
        <authorList>
            <person name="Olmedo-Alvarez G."/>
        </authorList>
    </citation>
    <scope>NUCLEOTIDE SEQUENCE [LARGE SCALE GENOMIC DNA]</scope>
    <source>
        <strain evidence="8 9">CH40_1T</strain>
    </source>
</reference>
<feature type="domain" description="Dihydroneopterin aldolase/epimerase" evidence="7">
    <location>
        <begin position="4"/>
        <end position="117"/>
    </location>
</feature>
<name>A0A5D4K6M7_9BACI</name>
<gene>
    <name evidence="8" type="primary">folB</name>
    <name evidence="8" type="ORF">FZC79_20735</name>
</gene>
<evidence type="ECO:0000259" key="7">
    <source>
        <dbReference type="SMART" id="SM00905"/>
    </source>
</evidence>
<evidence type="ECO:0000256" key="6">
    <source>
        <dbReference type="RuleBase" id="RU362079"/>
    </source>
</evidence>
<keyword evidence="5 6" id="KW-0456">Lyase</keyword>
<evidence type="ECO:0000313" key="8">
    <source>
        <dbReference type="EMBL" id="TYR72938.1"/>
    </source>
</evidence>
<evidence type="ECO:0000256" key="5">
    <source>
        <dbReference type="ARBA" id="ARBA00023239"/>
    </source>
</evidence>
<dbReference type="GO" id="GO:0046654">
    <property type="term" value="P:tetrahydrofolate biosynthetic process"/>
    <property type="evidence" value="ECO:0007669"/>
    <property type="project" value="UniProtKB-UniRule"/>
</dbReference>
<accession>A0A5D4K6M7</accession>
<dbReference type="GO" id="GO:0046656">
    <property type="term" value="P:folic acid biosynthetic process"/>
    <property type="evidence" value="ECO:0007669"/>
    <property type="project" value="UniProtKB-UniRule"/>
</dbReference>
<dbReference type="InterPro" id="IPR006157">
    <property type="entry name" value="FolB_dom"/>
</dbReference>
<dbReference type="GO" id="GO:0004150">
    <property type="term" value="F:dihydroneopterin aldolase activity"/>
    <property type="evidence" value="ECO:0007669"/>
    <property type="project" value="UniProtKB-UniRule"/>
</dbReference>
<dbReference type="AlphaFoldDB" id="A0A5D4K6M7"/>
<dbReference type="FunFam" id="3.30.1130.10:FF:000003">
    <property type="entry name" value="7,8-dihydroneopterin aldolase"/>
    <property type="match status" value="1"/>
</dbReference>
<dbReference type="Gene3D" id="3.30.1130.10">
    <property type="match status" value="1"/>
</dbReference>
<dbReference type="InterPro" id="IPR043133">
    <property type="entry name" value="GTP-CH-I_C/QueF"/>
</dbReference>
<evidence type="ECO:0000256" key="3">
    <source>
        <dbReference type="ARBA" id="ARBA00005708"/>
    </source>
</evidence>
<comment type="function">
    <text evidence="6">Catalyzes the conversion of 7,8-dihydroneopterin to 6-hydroxymethyl-7,8-dihydropterin.</text>
</comment>
<dbReference type="NCBIfam" id="TIGR00526">
    <property type="entry name" value="folB_dom"/>
    <property type="match status" value="1"/>
</dbReference>
<dbReference type="SMART" id="SM00905">
    <property type="entry name" value="FolB"/>
    <property type="match status" value="1"/>
</dbReference>
<comment type="catalytic activity">
    <reaction evidence="1 6">
        <text>7,8-dihydroneopterin = 6-hydroxymethyl-7,8-dihydropterin + glycolaldehyde</text>
        <dbReference type="Rhea" id="RHEA:10540"/>
        <dbReference type="ChEBI" id="CHEBI:17001"/>
        <dbReference type="ChEBI" id="CHEBI:17071"/>
        <dbReference type="ChEBI" id="CHEBI:44841"/>
        <dbReference type="EC" id="4.1.2.25"/>
    </reaction>
</comment>
<keyword evidence="4 6" id="KW-0289">Folate biosynthesis</keyword>
<evidence type="ECO:0000256" key="2">
    <source>
        <dbReference type="ARBA" id="ARBA00005013"/>
    </source>
</evidence>
<dbReference type="PANTHER" id="PTHR42844:SF1">
    <property type="entry name" value="DIHYDRONEOPTERIN ALDOLASE 1-RELATED"/>
    <property type="match status" value="1"/>
</dbReference>
<evidence type="ECO:0000313" key="9">
    <source>
        <dbReference type="Proteomes" id="UP000323317"/>
    </source>
</evidence>
<dbReference type="Pfam" id="PF02152">
    <property type="entry name" value="FolB"/>
    <property type="match status" value="1"/>
</dbReference>
<organism evidence="8 9">
    <name type="scientific">Rossellomorea vietnamensis</name>
    <dbReference type="NCBI Taxonomy" id="218284"/>
    <lineage>
        <taxon>Bacteria</taxon>
        <taxon>Bacillati</taxon>
        <taxon>Bacillota</taxon>
        <taxon>Bacilli</taxon>
        <taxon>Bacillales</taxon>
        <taxon>Bacillaceae</taxon>
        <taxon>Rossellomorea</taxon>
    </lineage>
</organism>
<protein>
    <recommendedName>
        <fullName evidence="6">7,8-dihydroneopterin aldolase</fullName>
        <ecNumber evidence="6">4.1.2.25</ecNumber>
    </recommendedName>
</protein>
<dbReference type="PANTHER" id="PTHR42844">
    <property type="entry name" value="DIHYDRONEOPTERIN ALDOLASE 1-RELATED"/>
    <property type="match status" value="1"/>
</dbReference>
<dbReference type="EMBL" id="VTEH01000024">
    <property type="protein sequence ID" value="TYR72938.1"/>
    <property type="molecule type" value="Genomic_DNA"/>
</dbReference>
<dbReference type="RefSeq" id="WP_148948612.1">
    <property type="nucleotide sequence ID" value="NZ_JBNIKK010000024.1"/>
</dbReference>
<dbReference type="InterPro" id="IPR006156">
    <property type="entry name" value="Dihydroneopterin_aldolase"/>
</dbReference>
<evidence type="ECO:0000256" key="4">
    <source>
        <dbReference type="ARBA" id="ARBA00022909"/>
    </source>
</evidence>